<dbReference type="AlphaFoldDB" id="A0A1H0J061"/>
<sequence>MIRLIDQPILIEVDGDRPKRIEEFVGRVNSDTSELSIARMRSVSGWSKPGQTHEFNEYIVVLKGMLQVETRAGVREVHPDQAIIVTKGEWVRYSTPGEEGAEYIVVCLPAFTASKVNLDE</sequence>
<dbReference type="InterPro" id="IPR014710">
    <property type="entry name" value="RmlC-like_jellyroll"/>
</dbReference>
<dbReference type="RefSeq" id="WP_092218674.1">
    <property type="nucleotide sequence ID" value="NZ_FNJI01000001.1"/>
</dbReference>
<gene>
    <name evidence="2" type="ORF">SAMN05660330_00098</name>
</gene>
<evidence type="ECO:0000313" key="2">
    <source>
        <dbReference type="EMBL" id="SDO37124.1"/>
    </source>
</evidence>
<accession>A0A1H0J061</accession>
<dbReference type="Gene3D" id="2.60.120.10">
    <property type="entry name" value="Jelly Rolls"/>
    <property type="match status" value="1"/>
</dbReference>
<protein>
    <submittedName>
        <fullName evidence="2">Cupin domain-containing protein</fullName>
    </submittedName>
</protein>
<name>A0A1H0J061_9BACT</name>
<dbReference type="Pfam" id="PF07883">
    <property type="entry name" value="Cupin_2"/>
    <property type="match status" value="1"/>
</dbReference>
<dbReference type="InterPro" id="IPR013096">
    <property type="entry name" value="Cupin_2"/>
</dbReference>
<dbReference type="SUPFAM" id="SSF51182">
    <property type="entry name" value="RmlC-like cupins"/>
    <property type="match status" value="1"/>
</dbReference>
<dbReference type="InterPro" id="IPR011051">
    <property type="entry name" value="RmlC_Cupin_sf"/>
</dbReference>
<dbReference type="EMBL" id="FNJI01000001">
    <property type="protein sequence ID" value="SDO37124.1"/>
    <property type="molecule type" value="Genomic_DNA"/>
</dbReference>
<dbReference type="STRING" id="91360.SAMN05660330_00098"/>
<keyword evidence="3" id="KW-1185">Reference proteome</keyword>
<organism evidence="2 3">
    <name type="scientific">Desulforhopalus singaporensis</name>
    <dbReference type="NCBI Taxonomy" id="91360"/>
    <lineage>
        <taxon>Bacteria</taxon>
        <taxon>Pseudomonadati</taxon>
        <taxon>Thermodesulfobacteriota</taxon>
        <taxon>Desulfobulbia</taxon>
        <taxon>Desulfobulbales</taxon>
        <taxon>Desulfocapsaceae</taxon>
        <taxon>Desulforhopalus</taxon>
    </lineage>
</organism>
<reference evidence="2 3" key="1">
    <citation type="submission" date="2016-10" db="EMBL/GenBank/DDBJ databases">
        <authorList>
            <person name="de Groot N.N."/>
        </authorList>
    </citation>
    <scope>NUCLEOTIDE SEQUENCE [LARGE SCALE GENOMIC DNA]</scope>
    <source>
        <strain evidence="2 3">DSM 12130</strain>
    </source>
</reference>
<evidence type="ECO:0000259" key="1">
    <source>
        <dbReference type="Pfam" id="PF07883"/>
    </source>
</evidence>
<dbReference type="Proteomes" id="UP000199073">
    <property type="component" value="Unassembled WGS sequence"/>
</dbReference>
<proteinExistence type="predicted"/>
<evidence type="ECO:0000313" key="3">
    <source>
        <dbReference type="Proteomes" id="UP000199073"/>
    </source>
</evidence>
<dbReference type="OrthoDB" id="160522at2"/>
<feature type="domain" description="Cupin type-2" evidence="1">
    <location>
        <begin position="45"/>
        <end position="107"/>
    </location>
</feature>